<keyword evidence="1" id="KW-0175">Coiled coil</keyword>
<name>A0A1N5UCJ6_9ARCH</name>
<organism evidence="2 5">
    <name type="scientific">Cuniculiplasma divulgatum</name>
    <dbReference type="NCBI Taxonomy" id="1673428"/>
    <lineage>
        <taxon>Archaea</taxon>
        <taxon>Methanobacteriati</taxon>
        <taxon>Thermoplasmatota</taxon>
        <taxon>Thermoplasmata</taxon>
        <taxon>Thermoplasmatales</taxon>
        <taxon>Cuniculiplasmataceae</taxon>
        <taxon>Cuniculiplasma</taxon>
    </lineage>
</organism>
<keyword evidence="4" id="KW-1185">Reference proteome</keyword>
<reference evidence="4" key="3">
    <citation type="submission" date="2016-06" db="EMBL/GenBank/DDBJ databases">
        <authorList>
            <person name="Toshchakov V.S."/>
        </authorList>
    </citation>
    <scope>NUCLEOTIDE SEQUENCE [LARGE SCALE GENOMIC DNA]</scope>
    <source>
        <strain>PM4 (JCM 30641</strain>
        <strain evidence="4">\VKM B-2940)</strain>
    </source>
</reference>
<feature type="coiled-coil region" evidence="1">
    <location>
        <begin position="30"/>
        <end position="101"/>
    </location>
</feature>
<proteinExistence type="predicted"/>
<dbReference type="EMBL" id="LT719092">
    <property type="protein sequence ID" value="SJK84720.1"/>
    <property type="molecule type" value="Genomic_DNA"/>
</dbReference>
<dbReference type="AlphaFoldDB" id="A0A1N5UCJ6"/>
<evidence type="ECO:0000313" key="5">
    <source>
        <dbReference type="Proteomes" id="UP000195607"/>
    </source>
</evidence>
<dbReference type="EMBL" id="LT671858">
    <property type="protein sequence ID" value="SIM57868.1"/>
    <property type="molecule type" value="Genomic_DNA"/>
</dbReference>
<gene>
    <name evidence="3" type="ORF">CPM_0873</name>
    <name evidence="2" type="ORF">CSP5_0876</name>
</gene>
<evidence type="ECO:0000313" key="4">
    <source>
        <dbReference type="Proteomes" id="UP000187822"/>
    </source>
</evidence>
<dbReference type="STRING" id="1673428.CPM_0873"/>
<dbReference type="Proteomes" id="UP000195607">
    <property type="component" value="Chromosome I"/>
</dbReference>
<reference evidence="3" key="2">
    <citation type="submission" date="2016-06" db="EMBL/GenBank/DDBJ databases">
        <authorList>
            <person name="Olsen C.W."/>
            <person name="Carey S."/>
            <person name="Hinshaw L."/>
            <person name="Karasin A.I."/>
        </authorList>
    </citation>
    <scope>NUCLEOTIDE SEQUENCE [LARGE SCALE GENOMIC DNA]</scope>
    <source>
        <strain evidence="3">PM4</strain>
    </source>
</reference>
<evidence type="ECO:0000256" key="1">
    <source>
        <dbReference type="SAM" id="Coils"/>
    </source>
</evidence>
<dbReference type="Proteomes" id="UP000187822">
    <property type="component" value="Chromosome I"/>
</dbReference>
<reference evidence="2 5" key="1">
    <citation type="submission" date="2016-04" db="EMBL/GenBank/DDBJ databases">
        <authorList>
            <person name="Evans L.H."/>
            <person name="Alamgir A."/>
            <person name="Owens N."/>
            <person name="Weber N.D."/>
            <person name="Virtaneva K."/>
            <person name="Barbian K."/>
            <person name="Babar A."/>
            <person name="Rosenke K."/>
        </authorList>
    </citation>
    <scope>NUCLEOTIDE SEQUENCE [LARGE SCALE GENOMIC DNA]</scope>
    <source>
        <strain evidence="2">S5</strain>
        <strain evidence="5">S5(T) (JCM 30642 \VKM B-2941)</strain>
    </source>
</reference>
<sequence>MGKLDATIDSQSLSYLKEQNYLNIYNKDDYDRLKSEISQMENLSSEILSKKEQFQKERSELEEEERKEHSIRFHLEKKDKKEELEEEVKKQETDIQGIYNTEKSEEEKLNQLMAKKSLLNNLVSYNEMYIYLTDKGKVCVHDLALRLYRFSDEDFTSYEKDMSTTLNQLNDIVRTGKIYYTYLEGIVPDIEQKSTLLSTAIGLAKFKDDVTSMENKFHSIYEEMGSFTKNIENRLMATEILTGSGKDVVSDMEEFKEVFKKVRHESHIPRESATAVAAIVYLSRRYDGTYPFENLDEFRKLTPSYESAAIMASINKDVSETKNKFVKMRQIFSQWGYDESEDMELSSAYVAISELQPEEIKDKLSVIIDAIKNYLEYPLVASTVVATVPVMESNETLDLLSKAYNILENSVPGFERSEIMAAAVSLVHGIRNELITNVDSKAPVINTPYHFYYMPSPFLFPFFMPMLMVQGCYYSTFSGIGGVHPAHIHSVGGFSG</sequence>
<dbReference type="KEGG" id="cdiv:CPM_0873"/>
<protein>
    <submittedName>
        <fullName evidence="2">Uncharacterized protein</fullName>
    </submittedName>
</protein>
<dbReference type="GeneID" id="41588150"/>
<accession>A0A1N5UCJ6</accession>
<evidence type="ECO:0000313" key="2">
    <source>
        <dbReference type="EMBL" id="SIM57868.1"/>
    </source>
</evidence>
<evidence type="ECO:0000313" key="3">
    <source>
        <dbReference type="EMBL" id="SJK84720.1"/>
    </source>
</evidence>
<dbReference type="RefSeq" id="WP_077076175.1">
    <property type="nucleotide sequence ID" value="NZ_LT671858.1"/>
</dbReference>